<dbReference type="InterPro" id="IPR008929">
    <property type="entry name" value="Chondroitin_lyas"/>
</dbReference>
<evidence type="ECO:0000256" key="1">
    <source>
        <dbReference type="ARBA" id="ARBA00001913"/>
    </source>
</evidence>
<keyword evidence="5 10" id="KW-0456">Lyase</keyword>
<feature type="chain" id="PRO_5029843959" evidence="6">
    <location>
        <begin position="23"/>
        <end position="977"/>
    </location>
</feature>
<dbReference type="AlphaFoldDB" id="A0A7J4XV29"/>
<evidence type="ECO:0000313" key="11">
    <source>
        <dbReference type="Proteomes" id="UP000424805"/>
    </source>
</evidence>
<dbReference type="Pfam" id="PF02278">
    <property type="entry name" value="Lyase_8"/>
    <property type="match status" value="1"/>
</dbReference>
<evidence type="ECO:0000256" key="5">
    <source>
        <dbReference type="ARBA" id="ARBA00023239"/>
    </source>
</evidence>
<keyword evidence="4" id="KW-0106">Calcium</keyword>
<sequence length="977" mass="111447">MKKNICIIALLVSFITSQSAFSQIYSFEDNKIPGDWSINKGTLNISAEKYKLGNQSLQINWKQGAILTLQSPSGISEACQNKNGGINVWIYNKFPINEHLIFSFKDTNKKEVCRFPFLLNFKGWRCIWAKFQGDMNMPPKSNIKSVEMQFPQETKEGVIFIDFLEFTPKVSWQNMSDAQYKVNRKDYSLVSDFVSYRNTTPQVKKIITAEDQQIKIIADRLTTWYLGSGQQSSDKWIKMREDNEEVFIRTGLKAAQKIKIQYNEDNTPKAEPLFPMGAPTTIEGQQLKKFRTINENILLPLALDYRKNHNVQSLKKVLYIYDWFNDQGWADGSGMGTLCFEKLRSSGYFHSFFLLKEQLSPELLERELQTLNWFTMFGTCYQTPANAGEVADNLRALAIPKLIYALSINDKQKKQVALTAFKNYMDNALGIAPGFFGTFKPDFSGYHHRGPYNSAYYPHALYAGALIAYLLHDTPYALSESTLHNLKQSLLTFRFFCAGLNVPAGTVGRFPKGQQILETLLPAFAYVSLSYKEPDKELTAAFKRILESGSNRQAITNYVSNVNSNLAYTSTVGEIELLTQLASTSISKEEKVNGTLFMPYSGLLIAKDSLFHFNIKGFSRYIWDFESSATENTKGRYLSYGQIEYFDLKNKYKSFNPEESDFDWNYIPGATTKVLPEYVLQDKGGSSSGHRNFSDETFLTGVHGSKKSAMFSFRMHDITYDNSFRANKSVFVFEDFLLCLGSDIQTKDKRYPTITTLFQSFDKNTSKERIDEGYILTDPSLMYVVKGGAVRTLCEGTHTRAYIEHGAPAIDAKYQYYILKQKNKKTAKRLLSNHSPIEIVAQDNDAHIIRHKTAGIICGALFNPLKTYTEQLVTQVNIPLSYILEKEEEENDSFRLSICEPDMRRASRAHMGLLTEEDVVQEEKAFNTQLTINGIYNVKCLQKSIKVSHDKEKNKTYVTISTIRGENYTLLLHQTNI</sequence>
<dbReference type="Pfam" id="PF09092">
    <property type="entry name" value="Lyase_N"/>
    <property type="match status" value="1"/>
</dbReference>
<dbReference type="InterPro" id="IPR014718">
    <property type="entry name" value="GH-type_carb-bd"/>
</dbReference>
<dbReference type="Pfam" id="PF09093">
    <property type="entry name" value="Lyase_catalyt"/>
    <property type="match status" value="1"/>
</dbReference>
<evidence type="ECO:0000256" key="2">
    <source>
        <dbReference type="ARBA" id="ARBA00006699"/>
    </source>
</evidence>
<feature type="signal peptide" evidence="6">
    <location>
        <begin position="1"/>
        <end position="22"/>
    </location>
</feature>
<dbReference type="GO" id="GO:0030246">
    <property type="term" value="F:carbohydrate binding"/>
    <property type="evidence" value="ECO:0007669"/>
    <property type="project" value="InterPro"/>
</dbReference>
<dbReference type="SUPFAM" id="SSF74650">
    <property type="entry name" value="Galactose mutarotase-like"/>
    <property type="match status" value="1"/>
</dbReference>
<dbReference type="GO" id="GO:0016837">
    <property type="term" value="F:carbon-oxygen lyase activity, acting on polysaccharides"/>
    <property type="evidence" value="ECO:0007669"/>
    <property type="project" value="UniProtKB-ARBA"/>
</dbReference>
<evidence type="ECO:0000313" key="10">
    <source>
        <dbReference type="EMBL" id="KAA4624268.1"/>
    </source>
</evidence>
<proteinExistence type="inferred from homology"/>
<dbReference type="Gene3D" id="2.60.220.10">
    <property type="entry name" value="Polysaccharide lyase family 8-like, C-terminal"/>
    <property type="match status" value="1"/>
</dbReference>
<dbReference type="InterPro" id="IPR003159">
    <property type="entry name" value="Lyase_8_central_dom"/>
</dbReference>
<dbReference type="InterPro" id="IPR008979">
    <property type="entry name" value="Galactose-bd-like_sf"/>
</dbReference>
<feature type="domain" description="Lyase catalytic" evidence="9">
    <location>
        <begin position="205"/>
        <end position="550"/>
    </location>
</feature>
<comment type="similarity">
    <text evidence="2">Belongs to the polysaccharide lyase 8 family.</text>
</comment>
<evidence type="ECO:0000256" key="4">
    <source>
        <dbReference type="ARBA" id="ARBA00022837"/>
    </source>
</evidence>
<dbReference type="Gene3D" id="2.60.120.430">
    <property type="entry name" value="Galactose-binding lectin"/>
    <property type="match status" value="1"/>
</dbReference>
<accession>A0A7J4XV29</accession>
<dbReference type="GO" id="GO:0005576">
    <property type="term" value="C:extracellular region"/>
    <property type="evidence" value="ECO:0007669"/>
    <property type="project" value="InterPro"/>
</dbReference>
<reference evidence="10 11" key="1">
    <citation type="journal article" date="2019" name="Nat. Med.">
        <title>A library of human gut bacterial isolates paired with longitudinal multiomics data enables mechanistic microbiome research.</title>
        <authorList>
            <person name="Poyet M."/>
            <person name="Groussin M."/>
            <person name="Gibbons S.M."/>
            <person name="Avila-Pacheco J."/>
            <person name="Jiang X."/>
            <person name="Kearney S.M."/>
            <person name="Perrotta A.R."/>
            <person name="Berdy B."/>
            <person name="Zhao S."/>
            <person name="Lieberman T.D."/>
            <person name="Swanson P.K."/>
            <person name="Smith M."/>
            <person name="Roesemann S."/>
            <person name="Alexander J.E."/>
            <person name="Rich S.A."/>
            <person name="Livny J."/>
            <person name="Vlamakis H."/>
            <person name="Clish C."/>
            <person name="Bullock K."/>
            <person name="Deik A."/>
            <person name="Scott J."/>
            <person name="Pierce K.A."/>
            <person name="Xavier R.J."/>
            <person name="Alm E.J."/>
        </authorList>
    </citation>
    <scope>NUCLEOTIDE SEQUENCE [LARGE SCALE GENOMIC DNA]</scope>
    <source>
        <strain evidence="10 11">BIOML-A15</strain>
    </source>
</reference>
<evidence type="ECO:0000256" key="6">
    <source>
        <dbReference type="SAM" id="SignalP"/>
    </source>
</evidence>
<feature type="domain" description="Polysaccharide lyase family 8 central" evidence="7">
    <location>
        <begin position="610"/>
        <end position="760"/>
    </location>
</feature>
<organism evidence="10 11">
    <name type="scientific">Bacteroides ovatus</name>
    <dbReference type="NCBI Taxonomy" id="28116"/>
    <lineage>
        <taxon>Bacteria</taxon>
        <taxon>Pseudomonadati</taxon>
        <taxon>Bacteroidota</taxon>
        <taxon>Bacteroidia</taxon>
        <taxon>Bacteroidales</taxon>
        <taxon>Bacteroidaceae</taxon>
        <taxon>Bacteroides</taxon>
    </lineage>
</organism>
<evidence type="ECO:0000259" key="8">
    <source>
        <dbReference type="Pfam" id="PF09092"/>
    </source>
</evidence>
<evidence type="ECO:0000259" key="9">
    <source>
        <dbReference type="Pfam" id="PF09093"/>
    </source>
</evidence>
<dbReference type="GO" id="GO:0006027">
    <property type="term" value="P:glycosaminoglycan catabolic process"/>
    <property type="evidence" value="ECO:0007669"/>
    <property type="project" value="InterPro"/>
</dbReference>
<dbReference type="GO" id="GO:0005975">
    <property type="term" value="P:carbohydrate metabolic process"/>
    <property type="evidence" value="ECO:0007669"/>
    <property type="project" value="InterPro"/>
</dbReference>
<evidence type="ECO:0000256" key="3">
    <source>
        <dbReference type="ARBA" id="ARBA00011245"/>
    </source>
</evidence>
<dbReference type="SUPFAM" id="SSF49785">
    <property type="entry name" value="Galactose-binding domain-like"/>
    <property type="match status" value="1"/>
</dbReference>
<dbReference type="PANTHER" id="PTHR37322">
    <property type="match status" value="1"/>
</dbReference>
<dbReference type="SUPFAM" id="SSF48230">
    <property type="entry name" value="Chondroitin AC/alginate lyase"/>
    <property type="match status" value="1"/>
</dbReference>
<comment type="cofactor">
    <cofactor evidence="1">
        <name>Ca(2+)</name>
        <dbReference type="ChEBI" id="CHEBI:29108"/>
    </cofactor>
</comment>
<feature type="domain" description="Lyase N-terminal" evidence="8">
    <location>
        <begin position="22"/>
        <end position="180"/>
    </location>
</feature>
<dbReference type="InterPro" id="IPR011071">
    <property type="entry name" value="Lyase_8-like_C"/>
</dbReference>
<dbReference type="InterPro" id="IPR015176">
    <property type="entry name" value="Lyase_N"/>
</dbReference>
<dbReference type="Gene3D" id="1.50.10.100">
    <property type="entry name" value="Chondroitin AC/alginate lyase"/>
    <property type="match status" value="1"/>
</dbReference>
<comment type="caution">
    <text evidence="10">The sequence shown here is derived from an EMBL/GenBank/DDBJ whole genome shotgun (WGS) entry which is preliminary data.</text>
</comment>
<dbReference type="InterPro" id="IPR039174">
    <property type="entry name" value="Chondroitin_ABC_lyase"/>
</dbReference>
<name>A0A7J4XV29_BACOV</name>
<comment type="subunit">
    <text evidence="3">Monomer.</text>
</comment>
<dbReference type="InterPro" id="IPR011013">
    <property type="entry name" value="Gal_mutarotase_sf_dom"/>
</dbReference>
<dbReference type="SUPFAM" id="SSF49863">
    <property type="entry name" value="Hyaluronate lyase-like, C-terminal domain"/>
    <property type="match status" value="1"/>
</dbReference>
<dbReference type="InterPro" id="IPR015177">
    <property type="entry name" value="Lyase_catalyt"/>
</dbReference>
<protein>
    <submittedName>
        <fullName evidence="10">Lyase</fullName>
    </submittedName>
</protein>
<keyword evidence="6" id="KW-0732">Signal</keyword>
<dbReference type="Proteomes" id="UP000424805">
    <property type="component" value="Unassembled WGS sequence"/>
</dbReference>
<gene>
    <name evidence="10" type="ORF">F3B90_17430</name>
</gene>
<dbReference type="PANTHER" id="PTHR37322:SF3">
    <property type="entry name" value="CHONDROITIN SULFATE ABC EXOLYASE"/>
    <property type="match status" value="1"/>
</dbReference>
<dbReference type="Gene3D" id="2.70.98.10">
    <property type="match status" value="1"/>
</dbReference>
<evidence type="ECO:0000259" key="7">
    <source>
        <dbReference type="Pfam" id="PF02278"/>
    </source>
</evidence>
<dbReference type="EMBL" id="VWFP01000018">
    <property type="protein sequence ID" value="KAA4624268.1"/>
    <property type="molecule type" value="Genomic_DNA"/>
</dbReference>